<keyword evidence="11" id="KW-0067">ATP-binding</keyword>
<evidence type="ECO:0000256" key="12">
    <source>
        <dbReference type="ARBA" id="ARBA00022842"/>
    </source>
</evidence>
<proteinExistence type="inferred from homology"/>
<dbReference type="InterPro" id="IPR013115">
    <property type="entry name" value="HisG_C"/>
</dbReference>
<dbReference type="Gene3D" id="3.30.70.120">
    <property type="match status" value="1"/>
</dbReference>
<dbReference type="InterPro" id="IPR013820">
    <property type="entry name" value="ATP_PRibTrfase_cat"/>
</dbReference>
<comment type="catalytic activity">
    <reaction evidence="1">
        <text>1-(5-phospho-beta-D-ribosyl)-ATP + diphosphate = 5-phospho-alpha-D-ribose 1-diphosphate + ATP</text>
        <dbReference type="Rhea" id="RHEA:18473"/>
        <dbReference type="ChEBI" id="CHEBI:30616"/>
        <dbReference type="ChEBI" id="CHEBI:33019"/>
        <dbReference type="ChEBI" id="CHEBI:58017"/>
        <dbReference type="ChEBI" id="CHEBI:73183"/>
        <dbReference type="EC" id="2.4.2.17"/>
    </reaction>
</comment>
<dbReference type="EC" id="2.4.2.17" evidence="4"/>
<comment type="subcellular location">
    <subcellularLocation>
        <location evidence="2">Cytoplasm</location>
    </subcellularLocation>
</comment>
<keyword evidence="9" id="KW-0479">Metal-binding</keyword>
<dbReference type="Pfam" id="PF08029">
    <property type="entry name" value="HisG_C"/>
    <property type="match status" value="1"/>
</dbReference>
<evidence type="ECO:0000256" key="7">
    <source>
        <dbReference type="ARBA" id="ARBA00022676"/>
    </source>
</evidence>
<reference evidence="16" key="1">
    <citation type="submission" date="2020-05" db="EMBL/GenBank/DDBJ databases">
        <authorList>
            <person name="Chiriac C."/>
            <person name="Salcher M."/>
            <person name="Ghai R."/>
            <person name="Kavagutti S V."/>
        </authorList>
    </citation>
    <scope>NUCLEOTIDE SEQUENCE</scope>
</reference>
<dbReference type="SUPFAM" id="SSF53850">
    <property type="entry name" value="Periplasmic binding protein-like II"/>
    <property type="match status" value="1"/>
</dbReference>
<dbReference type="PANTHER" id="PTHR21403:SF10">
    <property type="entry name" value="ATP PHOSPHORIBOSYLTRANSFERASE"/>
    <property type="match status" value="1"/>
</dbReference>
<dbReference type="GO" id="GO:0005737">
    <property type="term" value="C:cytoplasm"/>
    <property type="evidence" value="ECO:0007669"/>
    <property type="project" value="UniProtKB-SubCell"/>
</dbReference>
<dbReference type="Gene3D" id="3.40.190.10">
    <property type="entry name" value="Periplasmic binding protein-like II"/>
    <property type="match status" value="2"/>
</dbReference>
<dbReference type="UniPathway" id="UPA00031">
    <property type="reaction ID" value="UER00006"/>
</dbReference>
<evidence type="ECO:0000259" key="15">
    <source>
        <dbReference type="Pfam" id="PF08029"/>
    </source>
</evidence>
<keyword evidence="13" id="KW-0368">Histidine biosynthesis</keyword>
<evidence type="ECO:0000313" key="16">
    <source>
        <dbReference type="EMBL" id="CAB4975137.1"/>
    </source>
</evidence>
<dbReference type="GO" id="GO:0003879">
    <property type="term" value="F:ATP phosphoribosyltransferase activity"/>
    <property type="evidence" value="ECO:0007669"/>
    <property type="project" value="UniProtKB-EC"/>
</dbReference>
<keyword evidence="8" id="KW-0808">Transferase</keyword>
<dbReference type="InterPro" id="IPR020621">
    <property type="entry name" value="ATP-PRT_HisG_long"/>
</dbReference>
<dbReference type="InterPro" id="IPR001348">
    <property type="entry name" value="ATP_PRibTrfase_HisG"/>
</dbReference>
<keyword evidence="7" id="KW-0328">Glycosyltransferase</keyword>
<protein>
    <recommendedName>
        <fullName evidence="4">ATP phosphoribosyltransferase</fullName>
        <ecNumber evidence="4">2.4.2.17</ecNumber>
    </recommendedName>
</protein>
<organism evidence="16">
    <name type="scientific">freshwater metagenome</name>
    <dbReference type="NCBI Taxonomy" id="449393"/>
    <lineage>
        <taxon>unclassified sequences</taxon>
        <taxon>metagenomes</taxon>
        <taxon>ecological metagenomes</taxon>
    </lineage>
</organism>
<evidence type="ECO:0000256" key="1">
    <source>
        <dbReference type="ARBA" id="ARBA00000915"/>
    </source>
</evidence>
<evidence type="ECO:0000256" key="4">
    <source>
        <dbReference type="ARBA" id="ARBA00011946"/>
    </source>
</evidence>
<dbReference type="GO" id="GO:0000287">
    <property type="term" value="F:magnesium ion binding"/>
    <property type="evidence" value="ECO:0007669"/>
    <property type="project" value="InterPro"/>
</dbReference>
<dbReference type="InterPro" id="IPR015867">
    <property type="entry name" value="N-reg_PII/ATP_PRibTrfase_C"/>
</dbReference>
<feature type="domain" description="Histidine biosynthesis HisG C-terminal" evidence="15">
    <location>
        <begin position="216"/>
        <end position="288"/>
    </location>
</feature>
<keyword evidence="6" id="KW-0028">Amino-acid biosynthesis</keyword>
<feature type="domain" description="ATP phosphoribosyltransferase catalytic" evidence="14">
    <location>
        <begin position="50"/>
        <end position="206"/>
    </location>
</feature>
<evidence type="ECO:0000256" key="2">
    <source>
        <dbReference type="ARBA" id="ARBA00004496"/>
    </source>
</evidence>
<dbReference type="EMBL" id="CAFBOF010000012">
    <property type="protein sequence ID" value="CAB4975137.1"/>
    <property type="molecule type" value="Genomic_DNA"/>
</dbReference>
<evidence type="ECO:0000256" key="3">
    <source>
        <dbReference type="ARBA" id="ARBA00004667"/>
    </source>
</evidence>
<dbReference type="GO" id="GO:0005524">
    <property type="term" value="F:ATP binding"/>
    <property type="evidence" value="ECO:0007669"/>
    <property type="project" value="UniProtKB-KW"/>
</dbReference>
<evidence type="ECO:0000259" key="14">
    <source>
        <dbReference type="Pfam" id="PF01634"/>
    </source>
</evidence>
<name>A0A6J7M396_9ZZZZ</name>
<evidence type="ECO:0000256" key="8">
    <source>
        <dbReference type="ARBA" id="ARBA00022679"/>
    </source>
</evidence>
<dbReference type="AlphaFoldDB" id="A0A6J7M396"/>
<gene>
    <name evidence="16" type="ORF">UFOPK3897_00763</name>
</gene>
<evidence type="ECO:0000256" key="5">
    <source>
        <dbReference type="ARBA" id="ARBA00022490"/>
    </source>
</evidence>
<evidence type="ECO:0000256" key="9">
    <source>
        <dbReference type="ARBA" id="ARBA00022723"/>
    </source>
</evidence>
<dbReference type="PANTHER" id="PTHR21403">
    <property type="entry name" value="ATP PHOSPHORIBOSYLTRANSFERASE ATP-PRTASE"/>
    <property type="match status" value="1"/>
</dbReference>
<dbReference type="Pfam" id="PF01634">
    <property type="entry name" value="HisG"/>
    <property type="match status" value="1"/>
</dbReference>
<comment type="pathway">
    <text evidence="3">Amino-acid biosynthesis; L-histidine biosynthesis; L-histidine from 5-phospho-alpha-D-ribose 1-diphosphate: step 1/9.</text>
</comment>
<evidence type="ECO:0000256" key="10">
    <source>
        <dbReference type="ARBA" id="ARBA00022741"/>
    </source>
</evidence>
<dbReference type="SUPFAM" id="SSF54913">
    <property type="entry name" value="GlnB-like"/>
    <property type="match status" value="1"/>
</dbReference>
<sequence>MLSLVLPKGSLEVATLALFQDADLAVVRSSDVDYRATISDPRVSDVRILRPQEIPGYVAEGRFDLGVTGRDWIEETSSDVVTLAELPYSKVSDAPVRIVLAVGERTSAREVSELPAGLRIHTEYPELTRRYCERSGLDAVISLSYGATEAKVPDIADAVVEITETGRALRAAGLRIIDTVLTSNTELIANPTAYADPAKREAMEQLKILLMGTLEARGQVLLKLNVDRSRLAEVVALLPALDAPTVSDLAGGDACAVETVVNKSDINVLIPALKDKGATGIIELAISKIIH</sequence>
<keyword evidence="5" id="KW-0963">Cytoplasm</keyword>
<dbReference type="HAMAP" id="MF_00079">
    <property type="entry name" value="HisG_Long"/>
    <property type="match status" value="1"/>
</dbReference>
<evidence type="ECO:0000256" key="13">
    <source>
        <dbReference type="ARBA" id="ARBA00023102"/>
    </source>
</evidence>
<dbReference type="GO" id="GO:0000105">
    <property type="term" value="P:L-histidine biosynthetic process"/>
    <property type="evidence" value="ECO:0007669"/>
    <property type="project" value="UniProtKB-UniPathway"/>
</dbReference>
<evidence type="ECO:0000256" key="6">
    <source>
        <dbReference type="ARBA" id="ARBA00022605"/>
    </source>
</evidence>
<keyword evidence="12" id="KW-0460">Magnesium</keyword>
<dbReference type="NCBIfam" id="TIGR00070">
    <property type="entry name" value="hisG"/>
    <property type="match status" value="1"/>
</dbReference>
<accession>A0A6J7M396</accession>
<evidence type="ECO:0000256" key="11">
    <source>
        <dbReference type="ARBA" id="ARBA00022840"/>
    </source>
</evidence>
<dbReference type="NCBIfam" id="TIGR03455">
    <property type="entry name" value="HisG_C-term"/>
    <property type="match status" value="1"/>
</dbReference>
<dbReference type="InterPro" id="IPR011322">
    <property type="entry name" value="N-reg_PII-like_a/b"/>
</dbReference>
<keyword evidence="10" id="KW-0547">Nucleotide-binding</keyword>